<dbReference type="EMBL" id="RCHS01001047">
    <property type="protein sequence ID" value="RMX55464.1"/>
    <property type="molecule type" value="Genomic_DNA"/>
</dbReference>
<organism evidence="1 2">
    <name type="scientific">Pocillopora damicornis</name>
    <name type="common">Cauliflower coral</name>
    <name type="synonym">Millepora damicornis</name>
    <dbReference type="NCBI Taxonomy" id="46731"/>
    <lineage>
        <taxon>Eukaryota</taxon>
        <taxon>Metazoa</taxon>
        <taxon>Cnidaria</taxon>
        <taxon>Anthozoa</taxon>
        <taxon>Hexacorallia</taxon>
        <taxon>Scleractinia</taxon>
        <taxon>Astrocoeniina</taxon>
        <taxon>Pocilloporidae</taxon>
        <taxon>Pocillopora</taxon>
    </lineage>
</organism>
<sequence length="96" mass="11563">MCNGIGELYSCDTGKHKYMKLYELVQSLHVKQRRNLLDNKLNNYKQEKLKRKLPKYGQLLEYAKEDIEMKKRLVNHIEIMEEHYQDCDERSASELN</sequence>
<evidence type="ECO:0000313" key="2">
    <source>
        <dbReference type="Proteomes" id="UP000275408"/>
    </source>
</evidence>
<dbReference type="AlphaFoldDB" id="A0A3M6UPK2"/>
<proteinExistence type="predicted"/>
<reference evidence="1 2" key="1">
    <citation type="journal article" date="2018" name="Sci. Rep.">
        <title>Comparative analysis of the Pocillopora damicornis genome highlights role of immune system in coral evolution.</title>
        <authorList>
            <person name="Cunning R."/>
            <person name="Bay R.A."/>
            <person name="Gillette P."/>
            <person name="Baker A.C."/>
            <person name="Traylor-Knowles N."/>
        </authorList>
    </citation>
    <scope>NUCLEOTIDE SEQUENCE [LARGE SCALE GENOMIC DNA]</scope>
    <source>
        <strain evidence="1">RSMAS</strain>
        <tissue evidence="1">Whole animal</tissue>
    </source>
</reference>
<evidence type="ECO:0000313" key="1">
    <source>
        <dbReference type="EMBL" id="RMX55464.1"/>
    </source>
</evidence>
<keyword evidence="2" id="KW-1185">Reference proteome</keyword>
<accession>A0A3M6UPK2</accession>
<gene>
    <name evidence="1" type="ORF">pdam_00022715</name>
</gene>
<name>A0A3M6UPK2_POCDA</name>
<dbReference type="Proteomes" id="UP000275408">
    <property type="component" value="Unassembled WGS sequence"/>
</dbReference>
<protein>
    <submittedName>
        <fullName evidence="1">Uncharacterized protein</fullName>
    </submittedName>
</protein>
<comment type="caution">
    <text evidence="1">The sequence shown here is derived from an EMBL/GenBank/DDBJ whole genome shotgun (WGS) entry which is preliminary data.</text>
</comment>